<evidence type="ECO:0000313" key="2">
    <source>
        <dbReference type="Proteomes" id="UP001299596"/>
    </source>
</evidence>
<dbReference type="SUPFAM" id="SSF81301">
    <property type="entry name" value="Nucleotidyltransferase"/>
    <property type="match status" value="1"/>
</dbReference>
<organism evidence="1 2">
    <name type="scientific">[Mycobacterium] crassicus</name>
    <dbReference type="NCBI Taxonomy" id="2872309"/>
    <lineage>
        <taxon>Bacteria</taxon>
        <taxon>Bacillati</taxon>
        <taxon>Actinomycetota</taxon>
        <taxon>Actinomycetes</taxon>
        <taxon>Mycobacteriales</taxon>
        <taxon>Mycobacteriaceae</taxon>
        <taxon>Mycolicibacter</taxon>
    </lineage>
</organism>
<dbReference type="Proteomes" id="UP001299596">
    <property type="component" value="Unassembled WGS sequence"/>
</dbReference>
<dbReference type="EMBL" id="JAYJJR010000017">
    <property type="protein sequence ID" value="MEB3023567.1"/>
    <property type="molecule type" value="Genomic_DNA"/>
</dbReference>
<accession>A0ABU5XQG5</accession>
<evidence type="ECO:0000313" key="1">
    <source>
        <dbReference type="EMBL" id="MEB3023567.1"/>
    </source>
</evidence>
<sequence length="274" mass="30572">MASTAAQYLEEITSSYTPTTSQFDAARSHRSAIESRIDTDLGLREMFETGSLRHGTGVRYYSDADYIASLKGSRPGSEWTALNNVKASLQNRFPQTTIGVRRPAVVCYFSDATVEVVPAYSGDNGYQIADPRGGWMQTHPKDHNQYVNAVNSKHSGGAKRLARQMKIWKYKRNVPVSSCYLEMRAAKYLDGESSYVALADLHRLMRHLQSIDLAAMNDPTGLGSRFTAYSSDSTYIDARSKLNTAVSRAQKAREYADEGRDQLAIDQLKLLFDQ</sequence>
<keyword evidence="2" id="KW-1185">Reference proteome</keyword>
<name>A0ABU5XQG5_9MYCO</name>
<dbReference type="InterPro" id="IPR043519">
    <property type="entry name" value="NT_sf"/>
</dbReference>
<gene>
    <name evidence="1" type="ORF">K6T79_21305</name>
</gene>
<dbReference type="Pfam" id="PF18144">
    <property type="entry name" value="SMODS"/>
    <property type="match status" value="1"/>
</dbReference>
<reference evidence="1 2" key="1">
    <citation type="submission" date="2023-12" db="EMBL/GenBank/DDBJ databases">
        <title>Description of new species of Mycobacterium terrae complex isolated from sewage at the Sao Paulo Zoological Park Foundation in Brazil.</title>
        <authorList>
            <person name="Romagnoli C.L."/>
            <person name="Conceicao E.C."/>
            <person name="Machado E."/>
            <person name="Barreto L.B.P.F."/>
            <person name="Sharma A."/>
            <person name="Silva N.M."/>
            <person name="Marques L.E."/>
            <person name="Juliana M.A."/>
            <person name="Lourenco M.C.S."/>
            <person name="Digiampietri L.A."/>
            <person name="Suffys P.N."/>
            <person name="Viana-Niero C."/>
        </authorList>
    </citation>
    <scope>NUCLEOTIDE SEQUENCE [LARGE SCALE GENOMIC DNA]</scope>
    <source>
        <strain evidence="1 2">MYC098</strain>
    </source>
</reference>
<protein>
    <submittedName>
        <fullName evidence="1">Nucleotidyltransferase</fullName>
    </submittedName>
</protein>
<comment type="caution">
    <text evidence="1">The sequence shown here is derived from an EMBL/GenBank/DDBJ whole genome shotgun (WGS) entry which is preliminary data.</text>
</comment>
<dbReference type="RefSeq" id="WP_225405554.1">
    <property type="nucleotide sequence ID" value="NZ_JAYJJR010000017.1"/>
</dbReference>
<proteinExistence type="predicted"/>